<evidence type="ECO:0000313" key="3">
    <source>
        <dbReference type="Proteomes" id="UP000095455"/>
    </source>
</evidence>
<keyword evidence="1" id="KW-1133">Transmembrane helix</keyword>
<sequence>MRVLIVSPSYLPEIGAAPSRITNMAEGLSGLGIKVDVLTCLPNYPKGRIFDGYRGAFSKTEDVNGITVFRYWTYASISKKPLVRLASMCAFATTLWCFALKRKRIKSYDKVIIQTPPVLAAASAMLLFRCCYRKKVVLNVSDLWPLSAVELGP</sequence>
<dbReference type="EMBL" id="CYYK01000002">
    <property type="protein sequence ID" value="CUN62664.1"/>
    <property type="molecule type" value="Genomic_DNA"/>
</dbReference>
<proteinExistence type="predicted"/>
<accession>A0A8D9P211</accession>
<keyword evidence="1" id="KW-0472">Membrane</keyword>
<evidence type="ECO:0000256" key="1">
    <source>
        <dbReference type="SAM" id="Phobius"/>
    </source>
</evidence>
<evidence type="ECO:0000313" key="2">
    <source>
        <dbReference type="EMBL" id="CUN62664.1"/>
    </source>
</evidence>
<dbReference type="Gene3D" id="3.40.50.2000">
    <property type="entry name" value="Glycogen Phosphorylase B"/>
    <property type="match status" value="1"/>
</dbReference>
<keyword evidence="2" id="KW-0808">Transferase</keyword>
<feature type="transmembrane region" description="Helical" evidence="1">
    <location>
        <begin position="82"/>
        <end position="100"/>
    </location>
</feature>
<dbReference type="RefSeq" id="WP_230323775.1">
    <property type="nucleotide sequence ID" value="NZ_CABMKT010000002.1"/>
</dbReference>
<comment type="caution">
    <text evidence="2">The sequence shown here is derived from an EMBL/GenBank/DDBJ whole genome shotgun (WGS) entry which is preliminary data.</text>
</comment>
<protein>
    <submittedName>
        <fullName evidence="2">Putative glycosyl transferase</fullName>
    </submittedName>
</protein>
<gene>
    <name evidence="2" type="ORF">ERS852380_00727</name>
</gene>
<dbReference type="GO" id="GO:0016740">
    <property type="term" value="F:transferase activity"/>
    <property type="evidence" value="ECO:0007669"/>
    <property type="project" value="UniProtKB-KW"/>
</dbReference>
<name>A0A8D9P211_PARDI</name>
<dbReference type="SUPFAM" id="SSF53756">
    <property type="entry name" value="UDP-Glycosyltransferase/glycogen phosphorylase"/>
    <property type="match status" value="1"/>
</dbReference>
<organism evidence="2 3">
    <name type="scientific">Parabacteroides distasonis</name>
    <dbReference type="NCBI Taxonomy" id="823"/>
    <lineage>
        <taxon>Bacteria</taxon>
        <taxon>Pseudomonadati</taxon>
        <taxon>Bacteroidota</taxon>
        <taxon>Bacteroidia</taxon>
        <taxon>Bacteroidales</taxon>
        <taxon>Tannerellaceae</taxon>
        <taxon>Parabacteroides</taxon>
    </lineage>
</organism>
<dbReference type="Proteomes" id="UP000095455">
    <property type="component" value="Unassembled WGS sequence"/>
</dbReference>
<reference evidence="2 3" key="1">
    <citation type="submission" date="2015-09" db="EMBL/GenBank/DDBJ databases">
        <authorList>
            <consortium name="Pathogen Informatics"/>
        </authorList>
    </citation>
    <scope>NUCLEOTIDE SEQUENCE [LARGE SCALE GENOMIC DNA]</scope>
    <source>
        <strain evidence="2 3">2789STDY5608822</strain>
    </source>
</reference>
<dbReference type="AlphaFoldDB" id="A0A8D9P211"/>
<keyword evidence="1" id="KW-0812">Transmembrane</keyword>